<evidence type="ECO:0000256" key="5">
    <source>
        <dbReference type="ARBA" id="ARBA00022737"/>
    </source>
</evidence>
<keyword evidence="4" id="KW-0479">Metal-binding</keyword>
<dbReference type="GO" id="GO:0000978">
    <property type="term" value="F:RNA polymerase II cis-regulatory region sequence-specific DNA binding"/>
    <property type="evidence" value="ECO:0007669"/>
    <property type="project" value="TreeGrafter"/>
</dbReference>
<dbReference type="SUPFAM" id="SSF57667">
    <property type="entry name" value="beta-beta-alpha zinc fingers"/>
    <property type="match status" value="2"/>
</dbReference>
<keyword evidence="5" id="KW-0677">Repeat</keyword>
<gene>
    <name evidence="15" type="ORF">EB796_013934</name>
</gene>
<evidence type="ECO:0000256" key="4">
    <source>
        <dbReference type="ARBA" id="ARBA00022723"/>
    </source>
</evidence>
<evidence type="ECO:0000256" key="7">
    <source>
        <dbReference type="ARBA" id="ARBA00022833"/>
    </source>
</evidence>
<evidence type="ECO:0000256" key="8">
    <source>
        <dbReference type="ARBA" id="ARBA00023015"/>
    </source>
</evidence>
<accession>A0A7J7JN63</accession>
<dbReference type="GO" id="GO:0031519">
    <property type="term" value="C:PcG protein complex"/>
    <property type="evidence" value="ECO:0007669"/>
    <property type="project" value="TreeGrafter"/>
</dbReference>
<dbReference type="InterPro" id="IPR017114">
    <property type="entry name" value="YY1-like"/>
</dbReference>
<protein>
    <submittedName>
        <fullName evidence="15">YY1</fullName>
    </submittedName>
</protein>
<proteinExistence type="inferred from homology"/>
<feature type="domain" description="C2H2-type" evidence="14">
    <location>
        <begin position="270"/>
        <end position="297"/>
    </location>
</feature>
<dbReference type="AlphaFoldDB" id="A0A7J7JN63"/>
<dbReference type="GO" id="GO:0008270">
    <property type="term" value="F:zinc ion binding"/>
    <property type="evidence" value="ECO:0007669"/>
    <property type="project" value="UniProtKB-KW"/>
</dbReference>
<sequence>MADSAVNNLQEVTIESMPIADLSDVAHVETVDELVEGQPIVGFHSLPDQIQEEIVLQPQEEIVGEDQSVLVGDDGLVYIDSIPVPVPHNDIDLSPVTRTLKTKTSPKKQTFGRNQVILNGHGHEQLYADGPNSYSVNPDKKWEQKKFQIQTTDGEFSVTMWASEDGSLATTEPDSEFSIIESRKQAGPVTMDAEETVVTTAAAEADTDYTEYMTGHRKIPTNGLPGIDLTDPKQLSEFTRIRQPRPSDDIPRTGQLIDEEALHTHGPRVHVCAECGKAFVESSKLKRHQLVHTGEKPFQCTFEGCLKRFSLDFNLRTHVRIHTGDRPYVCPFDSCNKKFAQSTNLKSHILTHTKPKSRPIMNEFTRTHAPVQDYGFLVYSDVSVSTSE</sequence>
<dbReference type="InterPro" id="IPR013087">
    <property type="entry name" value="Znf_C2H2_type"/>
</dbReference>
<comment type="similarity">
    <text evidence="2">Belongs to the YY transcription factor family.</text>
</comment>
<evidence type="ECO:0000256" key="13">
    <source>
        <dbReference type="PROSITE-ProRule" id="PRU00042"/>
    </source>
</evidence>
<evidence type="ECO:0000256" key="9">
    <source>
        <dbReference type="ARBA" id="ARBA00023125"/>
    </source>
</evidence>
<keyword evidence="16" id="KW-1185">Reference proteome</keyword>
<dbReference type="FunFam" id="3.30.160.60:FF:000109">
    <property type="entry name" value="Transcriptional repressor protein YY1"/>
    <property type="match status" value="1"/>
</dbReference>
<evidence type="ECO:0000313" key="16">
    <source>
        <dbReference type="Proteomes" id="UP000593567"/>
    </source>
</evidence>
<reference evidence="15" key="1">
    <citation type="submission" date="2020-06" db="EMBL/GenBank/DDBJ databases">
        <title>Draft genome of Bugula neritina, a colonial animal packing powerful symbionts and potential medicines.</title>
        <authorList>
            <person name="Rayko M."/>
        </authorList>
    </citation>
    <scope>NUCLEOTIDE SEQUENCE [LARGE SCALE GENOMIC DNA]</scope>
    <source>
        <strain evidence="15">Kwan_BN1</strain>
    </source>
</reference>
<evidence type="ECO:0000313" key="15">
    <source>
        <dbReference type="EMBL" id="KAF6027760.1"/>
    </source>
</evidence>
<dbReference type="PROSITE" id="PS00028">
    <property type="entry name" value="ZINC_FINGER_C2H2_1"/>
    <property type="match status" value="3"/>
</dbReference>
<feature type="domain" description="C2H2-type" evidence="14">
    <location>
        <begin position="298"/>
        <end position="327"/>
    </location>
</feature>
<dbReference type="GO" id="GO:0000981">
    <property type="term" value="F:DNA-binding transcription factor activity, RNA polymerase II-specific"/>
    <property type="evidence" value="ECO:0007669"/>
    <property type="project" value="TreeGrafter"/>
</dbReference>
<name>A0A7J7JN63_BUGNE</name>
<keyword evidence="9" id="KW-0238">DNA-binding</keyword>
<evidence type="ECO:0000256" key="11">
    <source>
        <dbReference type="ARBA" id="ARBA00023163"/>
    </source>
</evidence>
<keyword evidence="12" id="KW-0539">Nucleus</keyword>
<dbReference type="PROSITE" id="PS50157">
    <property type="entry name" value="ZINC_FINGER_C2H2_2"/>
    <property type="match status" value="3"/>
</dbReference>
<feature type="domain" description="C2H2-type" evidence="14">
    <location>
        <begin position="328"/>
        <end position="357"/>
    </location>
</feature>
<keyword evidence="10" id="KW-0010">Activator</keyword>
<organism evidence="15 16">
    <name type="scientific">Bugula neritina</name>
    <name type="common">Brown bryozoan</name>
    <name type="synonym">Sertularia neritina</name>
    <dbReference type="NCBI Taxonomy" id="10212"/>
    <lineage>
        <taxon>Eukaryota</taxon>
        <taxon>Metazoa</taxon>
        <taxon>Spiralia</taxon>
        <taxon>Lophotrochozoa</taxon>
        <taxon>Bryozoa</taxon>
        <taxon>Gymnolaemata</taxon>
        <taxon>Cheilostomatida</taxon>
        <taxon>Flustrina</taxon>
        <taxon>Buguloidea</taxon>
        <taxon>Bugulidae</taxon>
        <taxon>Bugula</taxon>
    </lineage>
</organism>
<evidence type="ECO:0000259" key="14">
    <source>
        <dbReference type="PROSITE" id="PS50157"/>
    </source>
</evidence>
<dbReference type="OrthoDB" id="10264072at2759"/>
<keyword evidence="8" id="KW-0805">Transcription regulation</keyword>
<keyword evidence="6 13" id="KW-0863">Zinc-finger</keyword>
<keyword evidence="7" id="KW-0862">Zinc</keyword>
<evidence type="ECO:0000256" key="3">
    <source>
        <dbReference type="ARBA" id="ARBA00022491"/>
    </source>
</evidence>
<evidence type="ECO:0000256" key="6">
    <source>
        <dbReference type="ARBA" id="ARBA00022771"/>
    </source>
</evidence>
<dbReference type="GO" id="GO:0005667">
    <property type="term" value="C:transcription regulator complex"/>
    <property type="evidence" value="ECO:0007669"/>
    <property type="project" value="TreeGrafter"/>
</dbReference>
<dbReference type="PIRSF" id="PIRSF037113">
    <property type="entry name" value="TF_Yin_yang"/>
    <property type="match status" value="1"/>
</dbReference>
<dbReference type="GO" id="GO:0000785">
    <property type="term" value="C:chromatin"/>
    <property type="evidence" value="ECO:0007669"/>
    <property type="project" value="TreeGrafter"/>
</dbReference>
<evidence type="ECO:0000256" key="2">
    <source>
        <dbReference type="ARBA" id="ARBA00006232"/>
    </source>
</evidence>
<dbReference type="Gene3D" id="3.30.160.60">
    <property type="entry name" value="Classic Zinc Finger"/>
    <property type="match status" value="3"/>
</dbReference>
<dbReference type="PANTHER" id="PTHR14003:SF19">
    <property type="entry name" value="YY2 TRANSCRIPTION FACTOR"/>
    <property type="match status" value="1"/>
</dbReference>
<dbReference type="Proteomes" id="UP000593567">
    <property type="component" value="Unassembled WGS sequence"/>
</dbReference>
<keyword evidence="11" id="KW-0804">Transcription</keyword>
<dbReference type="Pfam" id="PF00096">
    <property type="entry name" value="zf-C2H2"/>
    <property type="match status" value="2"/>
</dbReference>
<evidence type="ECO:0000256" key="1">
    <source>
        <dbReference type="ARBA" id="ARBA00004123"/>
    </source>
</evidence>
<dbReference type="InterPro" id="IPR036236">
    <property type="entry name" value="Znf_C2H2_sf"/>
</dbReference>
<dbReference type="PANTHER" id="PTHR14003">
    <property type="entry name" value="TRANSCRIPTIONAL REPRESSOR PROTEIN YY"/>
    <property type="match status" value="1"/>
</dbReference>
<evidence type="ECO:0000256" key="10">
    <source>
        <dbReference type="ARBA" id="ARBA00023159"/>
    </source>
</evidence>
<keyword evidence="3" id="KW-0678">Repressor</keyword>
<evidence type="ECO:0000256" key="12">
    <source>
        <dbReference type="ARBA" id="ARBA00023242"/>
    </source>
</evidence>
<dbReference type="FunFam" id="3.30.160.60:FF:000163">
    <property type="entry name" value="transcriptional repressor protein YY1"/>
    <property type="match status" value="1"/>
</dbReference>
<comment type="subcellular location">
    <subcellularLocation>
        <location evidence="1">Nucleus</location>
    </subcellularLocation>
</comment>
<dbReference type="EMBL" id="VXIV02002032">
    <property type="protein sequence ID" value="KAF6027760.1"/>
    <property type="molecule type" value="Genomic_DNA"/>
</dbReference>
<dbReference type="FunFam" id="3.30.160.60:FF:000104">
    <property type="entry name" value="Transcriptional repressor protein YY1"/>
    <property type="match status" value="1"/>
</dbReference>
<dbReference type="SMART" id="SM00355">
    <property type="entry name" value="ZnF_C2H2"/>
    <property type="match status" value="3"/>
</dbReference>
<comment type="caution">
    <text evidence="15">The sequence shown here is derived from an EMBL/GenBank/DDBJ whole genome shotgun (WGS) entry which is preliminary data.</text>
</comment>